<name>A0A1B7X2W2_APHFL</name>
<dbReference type="PATRIC" id="fig|1710896.3.peg.335"/>
<evidence type="ECO:0000256" key="2">
    <source>
        <dbReference type="SAM" id="Phobius"/>
    </source>
</evidence>
<sequence>MISTITNNHLHDRLIISHNSRRHIDPPGLWIMVSIGSLSLHLLVFWLVGSSNNFKPWFPQSNQSSVPIDLIEIPSQPKSKIKPQPTTTKIKTQSYFSPLPKSLPVKLENQDDDQITSDTNLPQQDKVQKPEVQKPQVQQPQVQKPQVQQPQVQKPQVQKPQVQKPEIQKPQVQKPQVQKPEVQKPQVQKSPVRQQFYPTKPIAEVTPIIPESELPWNSRQEIKLGKEKPLPQDIPTDFPTPTAKPSTNPNLEPSPTVTGEGAIATINPIHREQVSELIQQRTLSPDGLPDVLAEYKGSPEKELEISVLPTDKDLKPANILASLIIDDNGKFQQAKIINIEPIVLPSQKNIYEQALNQIFAEESFLAAYNQDGSKPQLSNLYIRLQIKTINSP</sequence>
<dbReference type="Proteomes" id="UP000092093">
    <property type="component" value="Unassembled WGS sequence"/>
</dbReference>
<evidence type="ECO:0000256" key="1">
    <source>
        <dbReference type="SAM" id="MobiDB-lite"/>
    </source>
</evidence>
<keyword evidence="2" id="KW-0472">Membrane</keyword>
<feature type="compositionally biased region" description="Polar residues" evidence="1">
    <location>
        <begin position="243"/>
        <end position="256"/>
    </location>
</feature>
<dbReference type="EMBL" id="LJOW01000045">
    <property type="protein sequence ID" value="OBQ43698.1"/>
    <property type="molecule type" value="Genomic_DNA"/>
</dbReference>
<organism evidence="3 4">
    <name type="scientific">Aphanizomenon flos-aquae WA102</name>
    <dbReference type="NCBI Taxonomy" id="1710896"/>
    <lineage>
        <taxon>Bacteria</taxon>
        <taxon>Bacillati</taxon>
        <taxon>Cyanobacteriota</taxon>
        <taxon>Cyanophyceae</taxon>
        <taxon>Nostocales</taxon>
        <taxon>Aphanizomenonaceae</taxon>
        <taxon>Aphanizomenon</taxon>
    </lineage>
</organism>
<evidence type="ECO:0000313" key="4">
    <source>
        <dbReference type="Proteomes" id="UP000092093"/>
    </source>
</evidence>
<feature type="region of interest" description="Disordered" evidence="1">
    <location>
        <begin position="76"/>
        <end position="199"/>
    </location>
</feature>
<evidence type="ECO:0000313" key="3">
    <source>
        <dbReference type="EMBL" id="OBQ43698.1"/>
    </source>
</evidence>
<keyword evidence="2" id="KW-1133">Transmembrane helix</keyword>
<feature type="compositionally biased region" description="Low complexity" evidence="1">
    <location>
        <begin position="133"/>
        <end position="195"/>
    </location>
</feature>
<comment type="caution">
    <text evidence="3">The sequence shown here is derived from an EMBL/GenBank/DDBJ whole genome shotgun (WGS) entry which is preliminary data.</text>
</comment>
<proteinExistence type="predicted"/>
<keyword evidence="2" id="KW-0812">Transmembrane</keyword>
<dbReference type="AlphaFoldDB" id="A0A1B7X2W2"/>
<gene>
    <name evidence="3" type="ORF">AN484_10950</name>
</gene>
<accession>A0A1B7X2W2</accession>
<reference evidence="3 4" key="1">
    <citation type="submission" date="2015-09" db="EMBL/GenBank/DDBJ databases">
        <title>Aphanizomenon flos-aquae WA102.</title>
        <authorList>
            <person name="Driscoll C."/>
        </authorList>
    </citation>
    <scope>NUCLEOTIDE SEQUENCE [LARGE SCALE GENOMIC DNA]</scope>
    <source>
        <strain evidence="3">WA102</strain>
    </source>
</reference>
<protein>
    <submittedName>
        <fullName evidence="3">Uncharacterized protein</fullName>
    </submittedName>
</protein>
<feature type="compositionally biased region" description="Low complexity" evidence="1">
    <location>
        <begin position="76"/>
        <end position="94"/>
    </location>
</feature>
<feature type="region of interest" description="Disordered" evidence="1">
    <location>
        <begin position="225"/>
        <end position="256"/>
    </location>
</feature>
<feature type="transmembrane region" description="Helical" evidence="2">
    <location>
        <begin position="29"/>
        <end position="48"/>
    </location>
</feature>